<dbReference type="InterPro" id="IPR015944">
    <property type="entry name" value="Gly-tRNA-synth_bsu"/>
</dbReference>
<dbReference type="GO" id="GO:0004814">
    <property type="term" value="F:arginine-tRNA ligase activity"/>
    <property type="evidence" value="ECO:0007669"/>
    <property type="project" value="InterPro"/>
</dbReference>
<keyword evidence="3 10" id="KW-0963">Cytoplasm</keyword>
<dbReference type="AlphaFoldDB" id="A0A0S6UD05"/>
<organism evidence="12">
    <name type="scientific">Moorella thermoacetica Y72</name>
    <dbReference type="NCBI Taxonomy" id="1325331"/>
    <lineage>
        <taxon>Bacteria</taxon>
        <taxon>Bacillati</taxon>
        <taxon>Bacillota</taxon>
        <taxon>Clostridia</taxon>
        <taxon>Neomoorellales</taxon>
        <taxon>Neomoorellaceae</taxon>
        <taxon>Neomoorella</taxon>
    </lineage>
</organism>
<dbReference type="PRINTS" id="PR01045">
    <property type="entry name" value="TRNASYNTHGB"/>
</dbReference>
<dbReference type="SUPFAM" id="SSF109604">
    <property type="entry name" value="HD-domain/PDEase-like"/>
    <property type="match status" value="1"/>
</dbReference>
<proteinExistence type="inferred from homology"/>
<dbReference type="RefSeq" id="WP_025774037.1">
    <property type="nucleotide sequence ID" value="NZ_DF238840.1"/>
</dbReference>
<dbReference type="GO" id="GO:0005829">
    <property type="term" value="C:cytosol"/>
    <property type="evidence" value="ECO:0007669"/>
    <property type="project" value="TreeGrafter"/>
</dbReference>
<dbReference type="EC" id="6.1.1.14" evidence="10"/>
<evidence type="ECO:0000256" key="5">
    <source>
        <dbReference type="ARBA" id="ARBA00022741"/>
    </source>
</evidence>
<evidence type="ECO:0000256" key="6">
    <source>
        <dbReference type="ARBA" id="ARBA00022840"/>
    </source>
</evidence>
<reference evidence="12" key="1">
    <citation type="journal article" date="2014" name="Gene">
        <title>Genome-guided analysis of transformation efficiency and carbon dioxide assimilation by Moorella thermoacetica Y72.</title>
        <authorList>
            <person name="Tsukahara K."/>
            <person name="Kita A."/>
            <person name="Nakashimada Y."/>
            <person name="Hoshino T."/>
            <person name="Murakami K."/>
        </authorList>
    </citation>
    <scope>NUCLEOTIDE SEQUENCE [LARGE SCALE GENOMIC DNA]</scope>
    <source>
        <strain evidence="12">Y72</strain>
    </source>
</reference>
<dbReference type="GO" id="GO:0006420">
    <property type="term" value="P:arginyl-tRNA aminoacylation"/>
    <property type="evidence" value="ECO:0007669"/>
    <property type="project" value="InterPro"/>
</dbReference>
<comment type="subcellular location">
    <subcellularLocation>
        <location evidence="1 10">Cytoplasm</location>
    </subcellularLocation>
</comment>
<evidence type="ECO:0000256" key="8">
    <source>
        <dbReference type="ARBA" id="ARBA00023146"/>
    </source>
</evidence>
<protein>
    <recommendedName>
        <fullName evidence="10">Glycine--tRNA ligase beta subunit</fullName>
        <ecNumber evidence="10">6.1.1.14</ecNumber>
    </recommendedName>
    <alternativeName>
        <fullName evidence="10">Glycyl-tRNA synthetase beta subunit</fullName>
        <shortName evidence="10">GlyRS</shortName>
    </alternativeName>
</protein>
<feature type="domain" description="DALR anticodon binding" evidence="11">
    <location>
        <begin position="585"/>
        <end position="680"/>
    </location>
</feature>
<dbReference type="GO" id="GO:0004820">
    <property type="term" value="F:glycine-tRNA ligase activity"/>
    <property type="evidence" value="ECO:0007669"/>
    <property type="project" value="UniProtKB-UniRule"/>
</dbReference>
<keyword evidence="8 10" id="KW-0030">Aminoacyl-tRNA synthetase</keyword>
<keyword evidence="5 10" id="KW-0547">Nucleotide-binding</keyword>
<dbReference type="Proteomes" id="UP000063718">
    <property type="component" value="Unassembled WGS sequence"/>
</dbReference>
<comment type="similarity">
    <text evidence="2 10">Belongs to the class-II aminoacyl-tRNA synthetase family.</text>
</comment>
<evidence type="ECO:0000313" key="12">
    <source>
        <dbReference type="EMBL" id="GAF26335.1"/>
    </source>
</evidence>
<accession>A0A0S6UD05</accession>
<dbReference type="GO" id="GO:0005524">
    <property type="term" value="F:ATP binding"/>
    <property type="evidence" value="ECO:0007669"/>
    <property type="project" value="UniProtKB-UniRule"/>
</dbReference>
<gene>
    <name evidence="10" type="primary">glyS</name>
    <name evidence="12" type="ORF">MTY_1674</name>
</gene>
<evidence type="ECO:0000256" key="9">
    <source>
        <dbReference type="ARBA" id="ARBA00047937"/>
    </source>
</evidence>
<keyword evidence="6 10" id="KW-0067">ATP-binding</keyword>
<dbReference type="HAMAP" id="MF_00255">
    <property type="entry name" value="Gly_tRNA_synth_beta"/>
    <property type="match status" value="1"/>
</dbReference>
<dbReference type="Pfam" id="PF02092">
    <property type="entry name" value="tRNA_synt_2f"/>
    <property type="match status" value="1"/>
</dbReference>
<keyword evidence="7 10" id="KW-0648">Protein biosynthesis</keyword>
<comment type="subunit">
    <text evidence="10">Tetramer of two alpha and two beta subunits.</text>
</comment>
<evidence type="ECO:0000256" key="10">
    <source>
        <dbReference type="HAMAP-Rule" id="MF_00255"/>
    </source>
</evidence>
<comment type="catalytic activity">
    <reaction evidence="9 10">
        <text>tRNA(Gly) + glycine + ATP = glycyl-tRNA(Gly) + AMP + diphosphate</text>
        <dbReference type="Rhea" id="RHEA:16013"/>
        <dbReference type="Rhea" id="RHEA-COMP:9664"/>
        <dbReference type="Rhea" id="RHEA-COMP:9683"/>
        <dbReference type="ChEBI" id="CHEBI:30616"/>
        <dbReference type="ChEBI" id="CHEBI:33019"/>
        <dbReference type="ChEBI" id="CHEBI:57305"/>
        <dbReference type="ChEBI" id="CHEBI:78442"/>
        <dbReference type="ChEBI" id="CHEBI:78522"/>
        <dbReference type="ChEBI" id="CHEBI:456215"/>
        <dbReference type="EC" id="6.1.1.14"/>
    </reaction>
</comment>
<evidence type="ECO:0000256" key="2">
    <source>
        <dbReference type="ARBA" id="ARBA00008226"/>
    </source>
</evidence>
<keyword evidence="4 10" id="KW-0436">Ligase</keyword>
<name>A0A0S6UD05_NEOTH</name>
<dbReference type="InterPro" id="IPR006194">
    <property type="entry name" value="Gly-tRNA-synth_heterodimer"/>
</dbReference>
<dbReference type="EMBL" id="DF238840">
    <property type="protein sequence ID" value="GAF26335.1"/>
    <property type="molecule type" value="Genomic_DNA"/>
</dbReference>
<dbReference type="PANTHER" id="PTHR30075">
    <property type="entry name" value="GLYCYL-TRNA SYNTHETASE"/>
    <property type="match status" value="1"/>
</dbReference>
<dbReference type="GO" id="GO:0006426">
    <property type="term" value="P:glycyl-tRNA aminoacylation"/>
    <property type="evidence" value="ECO:0007669"/>
    <property type="project" value="UniProtKB-UniRule"/>
</dbReference>
<evidence type="ECO:0000256" key="3">
    <source>
        <dbReference type="ARBA" id="ARBA00022490"/>
    </source>
</evidence>
<sequence length="694" mass="77594">MARDLIFEIGTEEIPARFMNPALEQMAAVASQLLQEYRLPCQKVATYGTPRRLALYLTALAENQEELVQEIKGPPVKAAFTADGQPTKAALGFARSMGVAVEELVTREYNGGQYVFAIKREQGRPAVTVLPELLLAVVNALSFPKPMRWGSLEIRFARPIRWLLALFGSEVIPVELAGLTASNQTYGHRFLAPGPHQVPTASAYFQVLEENYVLVDQHRRRQLIWEQITGLASREGGRVEKDPELLEEITYLLEYPTALAGHFDPEYLKLPQEVVITPMRDHQRYFPVWNAQGELLPRFITVHNGTADHLENISRGNERVLAARLADAAFFYQEDRQTPLAAKVPKLEEIVFQESLGTMLAKTRRLQRLAVNLVNTLDLPAELVPLVERTAELAKADLVTAMVYEFPELQGIMGSYYAAHDGEKAEVCQGIRQHYWPRFAGDRLPDSLTGMVVGLADRLDTLVGCFGAGLIPTGSQDPYALRRQATGVVTIAVEFNLKFSLTASIAAAYEGYTAGGIQLARPLDVVQEQLVQFCRQRLEHLLEEKGYRYDVIQACLAAGSDDLAAAYHRTRDLSAFREEEGFAALQTAFTRAFNLARQAREEYHLRPEALQEKAEAELYRALMETRHQAEPRLRAGDYLAALKAMAALRGPIDAFFDNVLVMAPDMEVRNNRLALLQAIVSLVFQIADFSRLVP</sequence>
<evidence type="ECO:0000259" key="11">
    <source>
        <dbReference type="Pfam" id="PF05746"/>
    </source>
</evidence>
<dbReference type="InterPro" id="IPR008909">
    <property type="entry name" value="DALR_anticod-bd"/>
</dbReference>
<evidence type="ECO:0000256" key="4">
    <source>
        <dbReference type="ARBA" id="ARBA00022598"/>
    </source>
</evidence>
<dbReference type="PROSITE" id="PS50861">
    <property type="entry name" value="AA_TRNA_LIGASE_II_GLYAB"/>
    <property type="match status" value="1"/>
</dbReference>
<evidence type="ECO:0000256" key="7">
    <source>
        <dbReference type="ARBA" id="ARBA00022917"/>
    </source>
</evidence>
<dbReference type="Pfam" id="PF05746">
    <property type="entry name" value="DALR_1"/>
    <property type="match status" value="1"/>
</dbReference>
<dbReference type="PANTHER" id="PTHR30075:SF2">
    <property type="entry name" value="GLYCINE--TRNA LIGASE, CHLOROPLASTIC_MITOCHONDRIAL 2"/>
    <property type="match status" value="1"/>
</dbReference>
<evidence type="ECO:0000256" key="1">
    <source>
        <dbReference type="ARBA" id="ARBA00004496"/>
    </source>
</evidence>
<dbReference type="NCBIfam" id="TIGR00211">
    <property type="entry name" value="glyS"/>
    <property type="match status" value="1"/>
</dbReference>